<dbReference type="InterPro" id="IPR056739">
    <property type="entry name" value="NfeD_membrane"/>
</dbReference>
<dbReference type="PANTHER" id="PTHR33507:SF4">
    <property type="entry name" value="NODULATION COMPETITIVENESS PROTEIN NFED"/>
    <property type="match status" value="1"/>
</dbReference>
<dbReference type="InterPro" id="IPR002810">
    <property type="entry name" value="NfeD-like_C"/>
</dbReference>
<evidence type="ECO:0000259" key="7">
    <source>
        <dbReference type="Pfam" id="PF01957"/>
    </source>
</evidence>
<dbReference type="KEGG" id="dmp:FAK_27240"/>
<dbReference type="Pfam" id="PF25145">
    <property type="entry name" value="NfeD1b_N"/>
    <property type="match status" value="1"/>
</dbReference>
<evidence type="ECO:0000313" key="11">
    <source>
        <dbReference type="Proteomes" id="UP001366166"/>
    </source>
</evidence>
<accession>A0AAU9F0R5</accession>
<dbReference type="InterPro" id="IPR029045">
    <property type="entry name" value="ClpP/crotonase-like_dom_sf"/>
</dbReference>
<comment type="subcellular location">
    <subcellularLocation>
        <location evidence="1">Membrane</location>
        <topology evidence="1">Multi-pass membrane protein</topology>
    </subcellularLocation>
</comment>
<feature type="transmembrane region" description="Helical" evidence="5">
    <location>
        <begin position="315"/>
        <end position="334"/>
    </location>
</feature>
<gene>
    <name evidence="10" type="ORF">FAK_27240</name>
</gene>
<keyword evidence="6" id="KW-0732">Signal</keyword>
<dbReference type="Pfam" id="PF24961">
    <property type="entry name" value="NfeD_membrane"/>
    <property type="match status" value="1"/>
</dbReference>
<dbReference type="SUPFAM" id="SSF52096">
    <property type="entry name" value="ClpP/crotonase"/>
    <property type="match status" value="1"/>
</dbReference>
<dbReference type="Gene3D" id="2.40.50.140">
    <property type="entry name" value="Nucleic acid-binding proteins"/>
    <property type="match status" value="1"/>
</dbReference>
<dbReference type="GO" id="GO:0006508">
    <property type="term" value="P:proteolysis"/>
    <property type="evidence" value="ECO:0007669"/>
    <property type="project" value="UniProtKB-KW"/>
</dbReference>
<dbReference type="EMBL" id="AP028679">
    <property type="protein sequence ID" value="BEQ15658.1"/>
    <property type="molecule type" value="Genomic_DNA"/>
</dbReference>
<keyword evidence="10" id="KW-0378">Hydrolase</keyword>
<evidence type="ECO:0000256" key="3">
    <source>
        <dbReference type="ARBA" id="ARBA00022989"/>
    </source>
</evidence>
<dbReference type="GO" id="GO:0016020">
    <property type="term" value="C:membrane"/>
    <property type="evidence" value="ECO:0007669"/>
    <property type="project" value="UniProtKB-SubCell"/>
</dbReference>
<evidence type="ECO:0000256" key="6">
    <source>
        <dbReference type="SAM" id="SignalP"/>
    </source>
</evidence>
<keyword evidence="3 5" id="KW-1133">Transmembrane helix</keyword>
<feature type="transmembrane region" description="Helical" evidence="5">
    <location>
        <begin position="291"/>
        <end position="308"/>
    </location>
</feature>
<evidence type="ECO:0000256" key="2">
    <source>
        <dbReference type="ARBA" id="ARBA00022692"/>
    </source>
</evidence>
<dbReference type="InterPro" id="IPR056738">
    <property type="entry name" value="NfeD1b_N"/>
</dbReference>
<feature type="transmembrane region" description="Helical" evidence="5">
    <location>
        <begin position="340"/>
        <end position="366"/>
    </location>
</feature>
<feature type="signal peptide" evidence="6">
    <location>
        <begin position="1"/>
        <end position="24"/>
    </location>
</feature>
<evidence type="ECO:0000313" key="10">
    <source>
        <dbReference type="EMBL" id="BEQ15658.1"/>
    </source>
</evidence>
<feature type="domain" description="NfeD1b N-terminal" evidence="9">
    <location>
        <begin position="34"/>
        <end position="189"/>
    </location>
</feature>
<keyword evidence="4 5" id="KW-0472">Membrane</keyword>
<dbReference type="InterPro" id="IPR012340">
    <property type="entry name" value="NA-bd_OB-fold"/>
</dbReference>
<organism evidence="10 11">
    <name type="scientific">Desulfoferula mesophila</name>
    <dbReference type="NCBI Taxonomy" id="3058419"/>
    <lineage>
        <taxon>Bacteria</taxon>
        <taxon>Pseudomonadati</taxon>
        <taxon>Thermodesulfobacteriota</taxon>
        <taxon>Desulfarculia</taxon>
        <taxon>Desulfarculales</taxon>
        <taxon>Desulfarculaceae</taxon>
        <taxon>Desulfoferula</taxon>
    </lineage>
</organism>
<dbReference type="PANTHER" id="PTHR33507">
    <property type="entry name" value="INNER MEMBRANE PROTEIN YBBJ"/>
    <property type="match status" value="1"/>
</dbReference>
<evidence type="ECO:0000259" key="8">
    <source>
        <dbReference type="Pfam" id="PF24961"/>
    </source>
</evidence>
<protein>
    <submittedName>
        <fullName evidence="10">Serine protease</fullName>
    </submittedName>
</protein>
<dbReference type="AlphaFoldDB" id="A0AAU9F0R5"/>
<keyword evidence="11" id="KW-1185">Reference proteome</keyword>
<feature type="transmembrane region" description="Helical" evidence="5">
    <location>
        <begin position="238"/>
        <end position="261"/>
    </location>
</feature>
<dbReference type="SUPFAM" id="SSF141322">
    <property type="entry name" value="NfeD domain-like"/>
    <property type="match status" value="1"/>
</dbReference>
<dbReference type="GO" id="GO:0008233">
    <property type="term" value="F:peptidase activity"/>
    <property type="evidence" value="ECO:0007669"/>
    <property type="project" value="UniProtKB-KW"/>
</dbReference>
<feature type="domain" description="NfeD integral membrane" evidence="8">
    <location>
        <begin position="246"/>
        <end position="361"/>
    </location>
</feature>
<feature type="chain" id="PRO_5043325328" evidence="6">
    <location>
        <begin position="25"/>
        <end position="437"/>
    </location>
</feature>
<dbReference type="InterPro" id="IPR052165">
    <property type="entry name" value="Membrane_assoc_protease"/>
</dbReference>
<name>A0AAU9F0R5_9BACT</name>
<keyword evidence="2 5" id="KW-0812">Transmembrane</keyword>
<feature type="domain" description="NfeD-like C-terminal" evidence="7">
    <location>
        <begin position="379"/>
        <end position="429"/>
    </location>
</feature>
<evidence type="ECO:0000256" key="1">
    <source>
        <dbReference type="ARBA" id="ARBA00004141"/>
    </source>
</evidence>
<reference evidence="11" key="1">
    <citation type="journal article" date="2023" name="Arch. Microbiol.">
        <title>Desulfoferula mesophilus gen. nov. sp. nov., a mesophilic sulfate-reducing bacterium isolated from a brackish lake sediment.</title>
        <authorList>
            <person name="Watanabe T."/>
            <person name="Yabe T."/>
            <person name="Tsuji J.M."/>
            <person name="Fukui M."/>
        </authorList>
    </citation>
    <scope>NUCLEOTIDE SEQUENCE [LARGE SCALE GENOMIC DNA]</scope>
    <source>
        <strain evidence="11">12FAK</strain>
    </source>
</reference>
<keyword evidence="10" id="KW-0645">Protease</keyword>
<sequence>MPRYLLAPLLLLLLVLAAPASASASAPAQVGGGQVWVIELSDTINPGSAEYLVNGLDQAAVAGASLVVIRMDTPGGLVTSMREMVKAILACPVPVVVYVAPAGARATSAGAFIILAAPVAAMAPATHVGAAHPVGGQGQDIKGTMGEKAVSDLKALAVSLAKRRGRDPKLAEEMVVKSTSFDAIKAKELGLADIVARDLGQLLQSLQGRKVPTADGEKVIDTKGKTIRFYQPGWRDKLLSLLASPNLAYILLMIGLAGIYFELSHPGTVFPGVVGGLALILAFFAMSTLPVSYAGLALIGLAVVLFFAEIKITSYGLLSAGGAVSLILGSVMLFKSGETVVAVSLTVLVPTALAMILFFGGVAYLAGKAQMAKSVTGKEGLLGAHGVVVDARRVRVLGELWSFTSDQSLEPGQKVEVVSVNGLEVEVRPSAPQEPHD</sequence>
<evidence type="ECO:0000256" key="5">
    <source>
        <dbReference type="SAM" id="Phobius"/>
    </source>
</evidence>
<dbReference type="Proteomes" id="UP001366166">
    <property type="component" value="Chromosome"/>
</dbReference>
<evidence type="ECO:0000256" key="4">
    <source>
        <dbReference type="ARBA" id="ARBA00023136"/>
    </source>
</evidence>
<evidence type="ECO:0000259" key="9">
    <source>
        <dbReference type="Pfam" id="PF25145"/>
    </source>
</evidence>
<proteinExistence type="predicted"/>
<dbReference type="Pfam" id="PF01957">
    <property type="entry name" value="NfeD"/>
    <property type="match status" value="1"/>
</dbReference>
<dbReference type="RefSeq" id="WP_338600358.1">
    <property type="nucleotide sequence ID" value="NZ_AP028679.1"/>
</dbReference>
<dbReference type="Gene3D" id="3.90.226.10">
    <property type="entry name" value="2-enoyl-CoA Hydratase, Chain A, domain 1"/>
    <property type="match status" value="1"/>
</dbReference>